<feature type="signal peptide" evidence="1">
    <location>
        <begin position="1"/>
        <end position="16"/>
    </location>
</feature>
<proteinExistence type="predicted"/>
<dbReference type="Proteomes" id="UP000319257">
    <property type="component" value="Unassembled WGS sequence"/>
</dbReference>
<protein>
    <submittedName>
        <fullName evidence="2">Uncharacterized protein</fullName>
    </submittedName>
</protein>
<evidence type="ECO:0000313" key="3">
    <source>
        <dbReference type="Proteomes" id="UP000319257"/>
    </source>
</evidence>
<dbReference type="OrthoDB" id="4835952at2759"/>
<dbReference type="AlphaFoldDB" id="A0A507B4V5"/>
<evidence type="ECO:0000313" key="2">
    <source>
        <dbReference type="EMBL" id="TPX18165.1"/>
    </source>
</evidence>
<feature type="chain" id="PRO_5021406537" evidence="1">
    <location>
        <begin position="17"/>
        <end position="67"/>
    </location>
</feature>
<keyword evidence="1" id="KW-0732">Signal</keyword>
<sequence>MKYTVCILALASVAFGVTIQERNEFIKRQANTQDAVPVNVAAMTDANGNVKQFDSKGVYLDMQAKGL</sequence>
<name>A0A507B4V5_9PEZI</name>
<dbReference type="EMBL" id="SKBQ01000011">
    <property type="protein sequence ID" value="TPX18165.1"/>
    <property type="molecule type" value="Genomic_DNA"/>
</dbReference>
<keyword evidence="3" id="KW-1185">Reference proteome</keyword>
<evidence type="ECO:0000256" key="1">
    <source>
        <dbReference type="SAM" id="SignalP"/>
    </source>
</evidence>
<reference evidence="2 3" key="1">
    <citation type="submission" date="2019-06" db="EMBL/GenBank/DDBJ databases">
        <title>Draft genome sequence of the filamentous fungus Phialemoniopsis curvata isolated from diesel fuel.</title>
        <authorList>
            <person name="Varaljay V.A."/>
            <person name="Lyon W.J."/>
            <person name="Crouch A.L."/>
            <person name="Drake C.E."/>
            <person name="Hollomon J.M."/>
            <person name="Nadeau L.J."/>
            <person name="Nunn H.S."/>
            <person name="Stevenson B.S."/>
            <person name="Bojanowski C.L."/>
            <person name="Crookes-Goodson W.J."/>
        </authorList>
    </citation>
    <scope>NUCLEOTIDE SEQUENCE [LARGE SCALE GENOMIC DNA]</scope>
    <source>
        <strain evidence="2 3">D216</strain>
    </source>
</reference>
<comment type="caution">
    <text evidence="2">The sequence shown here is derived from an EMBL/GenBank/DDBJ whole genome shotgun (WGS) entry which is preliminary data.</text>
</comment>
<gene>
    <name evidence="2" type="ORF">E0L32_002674</name>
</gene>
<organism evidence="2 3">
    <name type="scientific">Thyridium curvatum</name>
    <dbReference type="NCBI Taxonomy" id="1093900"/>
    <lineage>
        <taxon>Eukaryota</taxon>
        <taxon>Fungi</taxon>
        <taxon>Dikarya</taxon>
        <taxon>Ascomycota</taxon>
        <taxon>Pezizomycotina</taxon>
        <taxon>Sordariomycetes</taxon>
        <taxon>Sordariomycetidae</taxon>
        <taxon>Thyridiales</taxon>
        <taxon>Thyridiaceae</taxon>
        <taxon>Thyridium</taxon>
    </lineage>
</organism>
<accession>A0A507B4V5</accession>
<dbReference type="InParanoid" id="A0A507B4V5"/>
<dbReference type="RefSeq" id="XP_030999876.1">
    <property type="nucleotide sequence ID" value="XM_031136889.1"/>
</dbReference>
<dbReference type="GeneID" id="41970121"/>